<feature type="signal peptide" evidence="1">
    <location>
        <begin position="1"/>
        <end position="28"/>
    </location>
</feature>
<evidence type="ECO:0000313" key="2">
    <source>
        <dbReference type="EMBL" id="MBB2958217.1"/>
    </source>
</evidence>
<evidence type="ECO:0000313" key="3">
    <source>
        <dbReference type="Proteomes" id="UP000545286"/>
    </source>
</evidence>
<dbReference type="AlphaFoldDB" id="A0A7W4YFE4"/>
<protein>
    <recommendedName>
        <fullName evidence="4">Lipoprotein</fullName>
    </recommendedName>
</protein>
<feature type="chain" id="PRO_5031030923" description="Lipoprotein" evidence="1">
    <location>
        <begin position="29"/>
        <end position="127"/>
    </location>
</feature>
<dbReference type="Proteomes" id="UP000545286">
    <property type="component" value="Unassembled WGS sequence"/>
</dbReference>
<evidence type="ECO:0000256" key="1">
    <source>
        <dbReference type="SAM" id="SignalP"/>
    </source>
</evidence>
<comment type="caution">
    <text evidence="2">The sequence shown here is derived from an EMBL/GenBank/DDBJ whole genome shotgun (WGS) entry which is preliminary data.</text>
</comment>
<name>A0A7W4YFE4_9MICO</name>
<proteinExistence type="predicted"/>
<gene>
    <name evidence="2" type="ORF">FHX72_002362</name>
</gene>
<accession>A0A7W4YFE4</accession>
<sequence length="127" mass="13214">MSINSTSRTILAAGLVLAALGLAGCSSADSEPAPSASLVAEYTIEPTLALTREEAVSKCVAAIKDQYAEPVPGDESGLTSYDRIFGSLEPEVSQEGSDWVVSYTGAEAFYLECSTQGDQVKVALPGY</sequence>
<keyword evidence="3" id="KW-1185">Reference proteome</keyword>
<organism evidence="2 3">
    <name type="scientific">Pseudoclavibacter helvolus</name>
    <dbReference type="NCBI Taxonomy" id="255205"/>
    <lineage>
        <taxon>Bacteria</taxon>
        <taxon>Bacillati</taxon>
        <taxon>Actinomycetota</taxon>
        <taxon>Actinomycetes</taxon>
        <taxon>Micrococcales</taxon>
        <taxon>Microbacteriaceae</taxon>
        <taxon>Pseudoclavibacter</taxon>
    </lineage>
</organism>
<keyword evidence="1" id="KW-0732">Signal</keyword>
<dbReference type="EMBL" id="JACHWJ010000003">
    <property type="protein sequence ID" value="MBB2958217.1"/>
    <property type="molecule type" value="Genomic_DNA"/>
</dbReference>
<reference evidence="2 3" key="1">
    <citation type="submission" date="2020-08" db="EMBL/GenBank/DDBJ databases">
        <title>Sequencing the genomes of 1000 actinobacteria strains.</title>
        <authorList>
            <person name="Klenk H.-P."/>
        </authorList>
    </citation>
    <scope>NUCLEOTIDE SEQUENCE [LARGE SCALE GENOMIC DNA]</scope>
    <source>
        <strain evidence="2 3">DSM 20419</strain>
    </source>
</reference>
<dbReference type="RefSeq" id="WP_183625171.1">
    <property type="nucleotide sequence ID" value="NZ_JACHWJ010000003.1"/>
</dbReference>
<evidence type="ECO:0008006" key="4">
    <source>
        <dbReference type="Google" id="ProtNLM"/>
    </source>
</evidence>